<feature type="domain" description="EF-hand" evidence="17">
    <location>
        <begin position="2313"/>
        <end position="2348"/>
    </location>
</feature>
<feature type="domain" description="EF-hand" evidence="17">
    <location>
        <begin position="2270"/>
        <end position="2305"/>
    </location>
</feature>
<dbReference type="SMART" id="SM00150">
    <property type="entry name" value="SPEC"/>
    <property type="match status" value="20"/>
</dbReference>
<evidence type="ECO:0000259" key="16">
    <source>
        <dbReference type="PROSITE" id="PS50002"/>
    </source>
</evidence>
<evidence type="ECO:0000256" key="7">
    <source>
        <dbReference type="ARBA" id="ARBA00022553"/>
    </source>
</evidence>
<dbReference type="InterPro" id="IPR018247">
    <property type="entry name" value="EF_Hand_1_Ca_BS"/>
</dbReference>
<dbReference type="CDD" id="cd11808">
    <property type="entry name" value="SH3_Alpha_Spectrin"/>
    <property type="match status" value="1"/>
</dbReference>
<dbReference type="SMART" id="SM00326">
    <property type="entry name" value="SH3"/>
    <property type="match status" value="1"/>
</dbReference>
<dbReference type="SUPFAM" id="SSF47473">
    <property type="entry name" value="EF-hand"/>
    <property type="match status" value="1"/>
</dbReference>
<dbReference type="SUPFAM" id="SSF50044">
    <property type="entry name" value="SH3-domain"/>
    <property type="match status" value="1"/>
</dbReference>
<keyword evidence="10" id="KW-0106">Calcium</keyword>
<evidence type="ECO:0000259" key="17">
    <source>
        <dbReference type="PROSITE" id="PS50222"/>
    </source>
</evidence>
<dbReference type="GO" id="GO:0045170">
    <property type="term" value="C:spectrosome"/>
    <property type="evidence" value="ECO:0007669"/>
    <property type="project" value="UniProtKB-ARBA"/>
</dbReference>
<keyword evidence="8" id="KW-0479">Metal-binding</keyword>
<feature type="domain" description="SH3" evidence="16">
    <location>
        <begin position="970"/>
        <end position="1029"/>
    </location>
</feature>
<dbReference type="GO" id="GO:0031594">
    <property type="term" value="C:neuromuscular junction"/>
    <property type="evidence" value="ECO:0007669"/>
    <property type="project" value="UniProtKB-ARBA"/>
</dbReference>
<evidence type="ECO:0000256" key="14">
    <source>
        <dbReference type="PROSITE-ProRule" id="PRU00192"/>
    </source>
</evidence>
<dbReference type="PROSITE" id="PS50222">
    <property type="entry name" value="EF_HAND_2"/>
    <property type="match status" value="2"/>
</dbReference>
<evidence type="ECO:0000256" key="4">
    <source>
        <dbReference type="ARBA" id="ARBA00022443"/>
    </source>
</evidence>
<dbReference type="Pfam" id="PF00435">
    <property type="entry name" value="Spectrin"/>
    <property type="match status" value="20"/>
</dbReference>
<dbReference type="GO" id="GO:0007026">
    <property type="term" value="P:negative regulation of microtubule depolymerization"/>
    <property type="evidence" value="ECO:0007669"/>
    <property type="project" value="UniProtKB-ARBA"/>
</dbReference>
<keyword evidence="12" id="KW-0009">Actin-binding</keyword>
<keyword evidence="15" id="KW-0175">Coiled coil</keyword>
<evidence type="ECO:0000256" key="9">
    <source>
        <dbReference type="ARBA" id="ARBA00022737"/>
    </source>
</evidence>
<feature type="coiled-coil region" evidence="15">
    <location>
        <begin position="293"/>
        <end position="320"/>
    </location>
</feature>
<dbReference type="PROSITE" id="PS50002">
    <property type="entry name" value="SH3"/>
    <property type="match status" value="1"/>
</dbReference>
<dbReference type="SUPFAM" id="SSF46966">
    <property type="entry name" value="Spectrin repeat"/>
    <property type="match status" value="16"/>
</dbReference>
<dbReference type="Gene3D" id="1.10.238.10">
    <property type="entry name" value="EF-hand"/>
    <property type="match status" value="2"/>
</dbReference>
<keyword evidence="9" id="KW-0677">Repeat</keyword>
<keyword evidence="4 14" id="KW-0728">SH3 domain</keyword>
<dbReference type="Pfam" id="PF00018">
    <property type="entry name" value="SH3_1"/>
    <property type="match status" value="1"/>
</dbReference>
<dbReference type="FunFam" id="1.20.58.60:FF:000007">
    <property type="entry name" value="Spectrin alpha chain non-erythrocytic 1"/>
    <property type="match status" value="2"/>
</dbReference>
<dbReference type="GO" id="GO:0016199">
    <property type="term" value="P:axon midline choice point recognition"/>
    <property type="evidence" value="ECO:0007669"/>
    <property type="project" value="UniProtKB-ARBA"/>
</dbReference>
<dbReference type="SMART" id="SM00054">
    <property type="entry name" value="EFh"/>
    <property type="match status" value="2"/>
</dbReference>
<comment type="subcellular location">
    <subcellularLocation>
        <location evidence="2">Cytoplasm</location>
        <location evidence="2">Cell cortex</location>
    </subcellularLocation>
    <subcellularLocation>
        <location evidence="1">Cytoplasm</location>
        <location evidence="1">Cytoskeleton</location>
    </subcellularLocation>
</comment>
<dbReference type="FunFam" id="1.20.58.60:FF:000272">
    <property type="entry name" value="Spectrin alpha chain, erythrocytic 1"/>
    <property type="match status" value="1"/>
</dbReference>
<keyword evidence="5" id="KW-0117">Actin capping</keyword>
<dbReference type="GO" id="GO:0048790">
    <property type="term" value="P:maintenance of presynaptic active zone structure"/>
    <property type="evidence" value="ECO:0007669"/>
    <property type="project" value="UniProtKB-ARBA"/>
</dbReference>
<dbReference type="Pfam" id="PF13499">
    <property type="entry name" value="EF-hand_7"/>
    <property type="match status" value="1"/>
</dbReference>
<evidence type="ECO:0000256" key="5">
    <source>
        <dbReference type="ARBA" id="ARBA00022467"/>
    </source>
</evidence>
<dbReference type="InterPro" id="IPR014837">
    <property type="entry name" value="EF-hand_Ca_insen"/>
</dbReference>
<protein>
    <submittedName>
        <fullName evidence="18">Spectrin-a</fullName>
    </submittedName>
</protein>
<evidence type="ECO:0000256" key="15">
    <source>
        <dbReference type="SAM" id="Coils"/>
    </source>
</evidence>
<dbReference type="GO" id="GO:0003779">
    <property type="term" value="F:actin binding"/>
    <property type="evidence" value="ECO:0007669"/>
    <property type="project" value="UniProtKB-KW"/>
</dbReference>
<evidence type="ECO:0000256" key="8">
    <source>
        <dbReference type="ARBA" id="ARBA00022723"/>
    </source>
</evidence>
<dbReference type="FunFam" id="1.10.238.10:FF:000020">
    <property type="entry name" value="spectrin alpha chain, non-erythrocytic 1"/>
    <property type="match status" value="1"/>
</dbReference>
<proteinExistence type="inferred from homology"/>
<reference evidence="18" key="1">
    <citation type="submission" date="2018-11" db="EMBL/GenBank/DDBJ databases">
        <title>Venom-gland transcriptomics and venom proteomics of the Florida green centipede (Hemiscolopendra marginata) reveal sex-based variation in a centipede venom.</title>
        <authorList>
            <person name="Nystrom G.S."/>
            <person name="Ward M.J."/>
            <person name="Ellsworth S.A."/>
            <person name="Rokyta D.R."/>
        </authorList>
    </citation>
    <scope>NUCLEOTIDE SEQUENCE</scope>
    <source>
        <tissue evidence="18">Venom gland</tissue>
    </source>
</reference>
<evidence type="ECO:0000256" key="1">
    <source>
        <dbReference type="ARBA" id="ARBA00004245"/>
    </source>
</evidence>
<dbReference type="Gene3D" id="2.30.30.40">
    <property type="entry name" value="SH3 Domains"/>
    <property type="match status" value="1"/>
</dbReference>
<dbReference type="PRINTS" id="PR00452">
    <property type="entry name" value="SH3DOMAIN"/>
</dbReference>
<keyword evidence="13" id="KW-0206">Cytoskeleton</keyword>
<dbReference type="FunFam" id="1.20.58.60:FF:000037">
    <property type="entry name" value="Spectrin alpha chain non-erythrocytic 1"/>
    <property type="match status" value="1"/>
</dbReference>
<sequence>MAEIQPKEIKVLDSVDDIQDRRSQVLNRYGQFKADARAKRDKLEDSRRFQYFKRDADELESWIHEKLQAASDESYKDPTNLQAKIQKHQAFEAEVTAHSNAIVVLDNTGMEMINQGHFASTIIQNRLEELHRLWNLLLKRLTEKGMKLQQALVLVQFLRQCEEVMFWITDKETFVSTDEFGHDLEHVQVLQRKFDEFQKDMLSQEYRVNDVNKLADELVADEHPECDTIVKKKEELNEAWQRLKALALTRKENLFGAHEIQRFNRDADETIAWITEKDVVLSSDDYGRDLASVQTLQRKHEGVERDLAALEDKVITLGQESERLRGIHDDHGDQIKSKHAEIVQNWERLKDKAYERKRRLDDSFFLHRFLADFRDLISWINDMKSIISADELAKDVPGAEALLERHQEHKGEIDAREDSFRATAEAGQSLLDNNHFASEEVKEKLVILANEKTSLLSLWEERRILYEQCMDLQLFYRDTEQADTWMAKQEAFLSNEDLGDSLDSVEALLKKHEDFEKSLAAQEEKIKALDEFATKLIEGQHYAADDVAQRRALLLERRGALMEKSNQRRSMLEDSYRLQQFERDCDETKGWINEKLKFATDENYLDPTNLNGKVQKHQNFEQELSANKSRIDEITSTAQELIDANHYADDRISHRMNEIVRLWETLVEATERKGAKLAEASQQQQFNRGVEDIELWLSEIEGQLQSEDYGKDLTSVQNLLKKQALLEADVQAHHDRIDGIAIQASQFLERGHFDADAIKTKQIALVERYQTLHQPMHARKQRLLDSLRGQQLFRDIEDEEAWIREKEPIAASTNRGRDLIGVQNLMKKHQAMLAEINSHDNRIRAVCENGEEMINEGHFASDEIKTRTGGLSERWQQLKDKALQRKQDLEDSLQAHQYFVDANEAESWMKEKEPIVGSTDYGKDEDSAEALLKKHEALVSDLEAFGSSIQALRDQAKSCRQQETPVIDHAGKEFVMALYDYTEKSPREVSMKKGDVLALLNSNNKDWWKVEVNDRQGFVPAAYVKKIDAGLSSSQQNLADSNSISARQNQIEAQYENLLALGNERKKKLEDACKAYLLVREAAELAQWIKDKEQHAKVTDTGEDLEQVEVLQKKFDDFQADLKANEVRLAEMNEIAMQMVNIGQPEAAQKIQVQIEDLNQKWTQLQTATHERAQQLGSSHEVQRFHRDVDETKDWIQEKDDALNNDDYGKDLRSVQALQRKHEGLERDLAALGDKIRQLDETANRLMQTHPESADTIYSKQKEINEEWTQLTAKANARKEKLLDSYDLQRFLSDYRDLMSWISSMMALVSSDELATDVTGAEALLERHQEHRTEIDARAGTFQAFELFGQQLLQGGHYASVEVQEKLEQMNEARQDLEKAWVARRMKLDQCLELQFFYRDCEQAENWMGSREAFLANEEVDSKGDNVEALIKKHEDFDKAINAQEEKISALQGFADQLIAADHYATPAIAEKRDQVLNRWHHLKEALIEKRSKLGESQTLQQFSRDADEIENWIVEKLQMATDESYKDPANIQSKHQKHQAFEAEVAANADRIQSVLGMGQNLIDKRQCAGSEEAVQSRLLSIADQWEFLTHKSSEKSMKLKEANKQRTFNAAVKDIDFWLGEVESLLMSEDAGKDLASVQNLIKKHQLVEADIIAHEDRIKDMNNQAEGLIESGQFDTASIQEKRQSINERYERIKNLAAHRCSRLNEANTLHQFFRDIADEESWIKEKKLLVGSDDYGRDLTGVQNIKKKHKRLEAELASHEPAIQAVQDAGEKLMAESNLGAPEIEQRLRMLNQAWSELKQLAANRGQKLEESLAFQQFLAKVEEEEAWINEKQQLLSVEDYGDNMAAVQGLLKKHDAFETDFTVHRDRCQDIISAGTQLIKNGNHHADSIGQRCQQLKNRLEALETTADRRKNKLVDNSAYLQFMWKADVVESWIADKEGHVRSEDYGRDLSSVQTLLTKQETFDAGLHAFEHEGIQSITLLKDQLVNANHEQASAILKRHNDVIGRWQKLLSDSNARKQRLLQMQDQFRQIEELYLTFAKKASAFNSWFENAEEDLTDPVRCNSIEEIKALREAHAQFQASLSSAQADFNQLAALDQQIKSFNVGPNPYTWFTMEALDDTWRNLQKIIKERDTELAKEAQRQEENDKLRKEFAKYANAFHQWLTETRLWLLDGSSMMEGTGTLEAQLEATKRKATEVRARRSDLKKIEDLGALLEEHLILDNRYTEHSTVGLAQQWDQLDQLGMRMQHNLEQQIQARNQSGVSEDALKEFSMMFKHFDKEKAGRLNHQEFKSCLRALGYDLPMVEEGQPDPEFETILNVVDPNGDGYVSLQEYMAFMISRETENVQSSEEIENAFRAITSGERPYVTADELYANLTKEMADYCVHRMKPYTDSKSNRTIPGALDYIEFTRTLFQN</sequence>
<dbReference type="InterPro" id="IPR001452">
    <property type="entry name" value="SH3_domain"/>
</dbReference>
<dbReference type="SMART" id="SM01184">
    <property type="entry name" value="efhand_Ca_insen"/>
    <property type="match status" value="1"/>
</dbReference>
<organism evidence="18">
    <name type="scientific">Hemiscolopendra marginata</name>
    <dbReference type="NCBI Taxonomy" id="943146"/>
    <lineage>
        <taxon>Eukaryota</taxon>
        <taxon>Metazoa</taxon>
        <taxon>Ecdysozoa</taxon>
        <taxon>Arthropoda</taxon>
        <taxon>Myriapoda</taxon>
        <taxon>Chilopoda</taxon>
        <taxon>Pleurostigmophora</taxon>
        <taxon>Scolopendromorpha</taxon>
        <taxon>Scolopendridae</taxon>
        <taxon>Hemiscolopendra</taxon>
    </lineage>
</organism>
<dbReference type="InterPro" id="IPR002048">
    <property type="entry name" value="EF_hand_dom"/>
</dbReference>
<dbReference type="InterPro" id="IPR036028">
    <property type="entry name" value="SH3-like_dom_sf"/>
</dbReference>
<comment type="similarity">
    <text evidence="3">Belongs to the spectrin family.</text>
</comment>
<dbReference type="GO" id="GO:0005509">
    <property type="term" value="F:calcium ion binding"/>
    <property type="evidence" value="ECO:0007669"/>
    <property type="project" value="InterPro"/>
</dbReference>
<evidence type="ECO:0000256" key="12">
    <source>
        <dbReference type="ARBA" id="ARBA00023203"/>
    </source>
</evidence>
<keyword evidence="6" id="KW-0963">Cytoplasm</keyword>
<dbReference type="PRINTS" id="PR01887">
    <property type="entry name" value="SPECTRNALPHA"/>
</dbReference>
<dbReference type="FunFam" id="1.10.238.10:FF:000032">
    <property type="entry name" value="Spectrin alpha chain, non-erythrocytic 1"/>
    <property type="match status" value="1"/>
</dbReference>
<dbReference type="GO" id="GO:0042062">
    <property type="term" value="P:long-term strengthening of neuromuscular junction"/>
    <property type="evidence" value="ECO:0007669"/>
    <property type="project" value="UniProtKB-ARBA"/>
</dbReference>
<evidence type="ECO:0000256" key="2">
    <source>
        <dbReference type="ARBA" id="ARBA00004544"/>
    </source>
</evidence>
<evidence type="ECO:0000256" key="10">
    <source>
        <dbReference type="ARBA" id="ARBA00022837"/>
    </source>
</evidence>
<dbReference type="FunFam" id="1.20.58.60:FF:000078">
    <property type="entry name" value="Spectrin alpha chain, non-erythrocytic 1"/>
    <property type="match status" value="1"/>
</dbReference>
<feature type="coiled-coil region" evidence="15">
    <location>
        <begin position="1891"/>
        <end position="1918"/>
    </location>
</feature>
<dbReference type="Gene3D" id="1.20.58.60">
    <property type="match status" value="18"/>
</dbReference>
<dbReference type="GO" id="GO:0008017">
    <property type="term" value="F:microtubule binding"/>
    <property type="evidence" value="ECO:0007669"/>
    <property type="project" value="UniProtKB-ARBA"/>
</dbReference>
<dbReference type="FunFam" id="2.30.30.40:FF:000154">
    <property type="entry name" value="Alpha spectrin, isoform C"/>
    <property type="match status" value="1"/>
</dbReference>
<dbReference type="FunFam" id="1.20.58.60:FF:000006">
    <property type="entry name" value="Spectrin alpha chain, non-erythrocytic 1"/>
    <property type="match status" value="2"/>
</dbReference>
<feature type="coiled-coil region" evidence="15">
    <location>
        <begin position="1215"/>
        <end position="1249"/>
    </location>
</feature>
<evidence type="ECO:0000256" key="3">
    <source>
        <dbReference type="ARBA" id="ARBA00006826"/>
    </source>
</evidence>
<dbReference type="GO" id="GO:0005516">
    <property type="term" value="F:calmodulin binding"/>
    <property type="evidence" value="ECO:0007669"/>
    <property type="project" value="UniProtKB-KW"/>
</dbReference>
<dbReference type="CDD" id="cd00176">
    <property type="entry name" value="SPEC"/>
    <property type="match status" value="11"/>
</dbReference>
<dbReference type="Pfam" id="PF08726">
    <property type="entry name" value="EFhand_Ca_insen"/>
    <property type="match status" value="1"/>
</dbReference>
<dbReference type="PANTHER" id="PTHR11915">
    <property type="entry name" value="SPECTRIN/FILAMIN RELATED CYTOSKELETAL PROTEIN"/>
    <property type="match status" value="1"/>
</dbReference>
<dbReference type="InterPro" id="IPR018159">
    <property type="entry name" value="Spectrin/alpha-actinin"/>
</dbReference>
<dbReference type="FunFam" id="1.20.58.60:FF:000043">
    <property type="entry name" value="Spectrin alpha chain, non-erythrocytic 1"/>
    <property type="match status" value="1"/>
</dbReference>
<dbReference type="InterPro" id="IPR002017">
    <property type="entry name" value="Spectrin_repeat"/>
</dbReference>
<dbReference type="FunFam" id="1.20.58.60:FF:000035">
    <property type="entry name" value="Spectrin alpha chain, non-erythrocytic 1"/>
    <property type="match status" value="1"/>
</dbReference>
<evidence type="ECO:0000256" key="11">
    <source>
        <dbReference type="ARBA" id="ARBA00022860"/>
    </source>
</evidence>
<feature type="coiled-coil region" evidence="15">
    <location>
        <begin position="1647"/>
        <end position="1674"/>
    </location>
</feature>
<dbReference type="GO" id="GO:0051693">
    <property type="term" value="P:actin filament capping"/>
    <property type="evidence" value="ECO:0007669"/>
    <property type="project" value="UniProtKB-KW"/>
</dbReference>
<dbReference type="GO" id="GO:0005856">
    <property type="term" value="C:cytoskeleton"/>
    <property type="evidence" value="ECO:0007669"/>
    <property type="project" value="UniProtKB-SubCell"/>
</dbReference>
<evidence type="ECO:0000256" key="13">
    <source>
        <dbReference type="ARBA" id="ARBA00023212"/>
    </source>
</evidence>
<dbReference type="GO" id="GO:0045169">
    <property type="term" value="C:fusome"/>
    <property type="evidence" value="ECO:0007669"/>
    <property type="project" value="UniProtKB-ARBA"/>
</dbReference>
<keyword evidence="11" id="KW-0112">Calmodulin-binding</keyword>
<evidence type="ECO:0000313" key="18">
    <source>
        <dbReference type="EMBL" id="MUP40356.1"/>
    </source>
</evidence>
<dbReference type="GO" id="GO:0005938">
    <property type="term" value="C:cell cortex"/>
    <property type="evidence" value="ECO:0007669"/>
    <property type="project" value="UniProtKB-SubCell"/>
</dbReference>
<name>A0A646QCI0_9MYRI</name>
<dbReference type="InterPro" id="IPR035825">
    <property type="entry name" value="Alpha_Spectrin_SH3"/>
</dbReference>
<dbReference type="InterPro" id="IPR011992">
    <property type="entry name" value="EF-hand-dom_pair"/>
</dbReference>
<dbReference type="CDD" id="cd00051">
    <property type="entry name" value="EFh"/>
    <property type="match status" value="1"/>
</dbReference>
<dbReference type="FunFam" id="1.20.58.60:FF:000020">
    <property type="entry name" value="Spectrin alpha chain, non-erythrocytic 1"/>
    <property type="match status" value="4"/>
</dbReference>
<dbReference type="GO" id="GO:0016328">
    <property type="term" value="C:lateral plasma membrane"/>
    <property type="evidence" value="ECO:0007669"/>
    <property type="project" value="UniProtKB-ARBA"/>
</dbReference>
<evidence type="ECO:0000256" key="6">
    <source>
        <dbReference type="ARBA" id="ARBA00022490"/>
    </source>
</evidence>
<dbReference type="PROSITE" id="PS00018">
    <property type="entry name" value="EF_HAND_1"/>
    <property type="match status" value="1"/>
</dbReference>
<dbReference type="FunFam" id="1.20.58.60:FF:000017">
    <property type="entry name" value="Spectrin alpha chain, non-erythrocytic 1"/>
    <property type="match status" value="2"/>
</dbReference>
<accession>A0A646QCI0</accession>
<dbReference type="FunFam" id="1.20.58.60:FF:000013">
    <property type="entry name" value="Spectrin alpha chain, non-erythrocytic 1"/>
    <property type="match status" value="2"/>
</dbReference>
<keyword evidence="7" id="KW-0597">Phosphoprotein</keyword>
<dbReference type="EMBL" id="GHBY01000179">
    <property type="protein sequence ID" value="MUP40356.1"/>
    <property type="molecule type" value="Transcribed_RNA"/>
</dbReference>
<dbReference type="FunFam" id="1.20.58.60:FF:000340">
    <property type="entry name" value="Spectrin beta chain"/>
    <property type="match status" value="1"/>
</dbReference>